<dbReference type="OrthoDB" id="2087266at2"/>
<protein>
    <submittedName>
        <fullName evidence="1">Uncharacterized protein</fullName>
    </submittedName>
</protein>
<dbReference type="Proteomes" id="UP000289996">
    <property type="component" value="Unassembled WGS sequence"/>
</dbReference>
<proteinExistence type="predicted"/>
<evidence type="ECO:0000313" key="1">
    <source>
        <dbReference type="EMBL" id="VDG27799.1"/>
    </source>
</evidence>
<name>A0A660DX10_9LACO</name>
<keyword evidence="2" id="KW-1185">Reference proteome</keyword>
<dbReference type="EMBL" id="UYIG01000057">
    <property type="protein sequence ID" value="VDG27799.1"/>
    <property type="molecule type" value="Genomic_DNA"/>
</dbReference>
<dbReference type="AlphaFoldDB" id="A0A660DX10"/>
<dbReference type="RefSeq" id="WP_130851513.1">
    <property type="nucleotide sequence ID" value="NZ_UYIG01000057.1"/>
</dbReference>
<organism evidence="1 2">
    <name type="scientific">Lactiplantibacillus mudanjiangensis</name>
    <dbReference type="NCBI Taxonomy" id="1296538"/>
    <lineage>
        <taxon>Bacteria</taxon>
        <taxon>Bacillati</taxon>
        <taxon>Bacillota</taxon>
        <taxon>Bacilli</taxon>
        <taxon>Lactobacillales</taxon>
        <taxon>Lactobacillaceae</taxon>
        <taxon>Lactiplantibacillus</taxon>
    </lineage>
</organism>
<sequence length="200" mass="22349">MIEVADLYEDLTHAFNLRLPQTTDDETTDLYKILSIYVRHQQDFENDLELVEEWRAIDNAEGTALDLLGKSVGQYRIDDDDEFFRFQIKAAYAIAHSNGTCDDLLNLISSVLQVPKKLIRLEEGYTTGGNARSIKISGIPFVYAQDSRRVSLLTNLIGKGVALGIHLAGVYFSEESGAEIEISMAMQILESQTITQKRGG</sequence>
<reference evidence="1 2" key="1">
    <citation type="submission" date="2018-11" db="EMBL/GenBank/DDBJ databases">
        <authorList>
            <person name="Wuyts S."/>
        </authorList>
    </citation>
    <scope>NUCLEOTIDE SEQUENCE [LARGE SCALE GENOMIC DNA]</scope>
    <source>
        <strain evidence="1">Lactobacillus mudanjiangensis AMBF249</strain>
    </source>
</reference>
<evidence type="ECO:0000313" key="2">
    <source>
        <dbReference type="Proteomes" id="UP000289996"/>
    </source>
</evidence>
<accession>A0A660DX10</accession>
<gene>
    <name evidence="1" type="ORF">MUDAN_MDHGFNIF_02622</name>
</gene>